<accession>A0ABT8YEV8</accession>
<comment type="caution">
    <text evidence="1">The sequence shown here is derived from an EMBL/GenBank/DDBJ whole genome shotgun (WGS) entry which is preliminary data.</text>
</comment>
<organism evidence="1 2">
    <name type="scientific">Sphingomonas natans</name>
    <dbReference type="NCBI Taxonomy" id="3063330"/>
    <lineage>
        <taxon>Bacteria</taxon>
        <taxon>Pseudomonadati</taxon>
        <taxon>Pseudomonadota</taxon>
        <taxon>Alphaproteobacteria</taxon>
        <taxon>Sphingomonadales</taxon>
        <taxon>Sphingomonadaceae</taxon>
        <taxon>Sphingomonas</taxon>
    </lineage>
</organism>
<dbReference type="EMBL" id="JAUOTP010000013">
    <property type="protein sequence ID" value="MDO6416900.1"/>
    <property type="molecule type" value="Genomic_DNA"/>
</dbReference>
<keyword evidence="2" id="KW-1185">Reference proteome</keyword>
<evidence type="ECO:0000313" key="1">
    <source>
        <dbReference type="EMBL" id="MDO6416900.1"/>
    </source>
</evidence>
<proteinExistence type="predicted"/>
<evidence type="ECO:0000313" key="2">
    <source>
        <dbReference type="Proteomes" id="UP001169764"/>
    </source>
</evidence>
<gene>
    <name evidence="1" type="ORF">Q4F19_21125</name>
</gene>
<protein>
    <submittedName>
        <fullName evidence="1">Uncharacterized protein</fullName>
    </submittedName>
</protein>
<dbReference type="RefSeq" id="WP_303546835.1">
    <property type="nucleotide sequence ID" value="NZ_JAUOTP010000013.1"/>
</dbReference>
<name>A0ABT8YEV8_9SPHN</name>
<dbReference type="Proteomes" id="UP001169764">
    <property type="component" value="Unassembled WGS sequence"/>
</dbReference>
<sequence>MPCYRLFHRSAQTGRIVDSEVLGDCADDREALMRLADHMRGLETELWERGRLVAILKSAAQAA</sequence>
<reference evidence="1" key="1">
    <citation type="submission" date="2023-07" db="EMBL/GenBank/DDBJ databases">
        <authorList>
            <person name="Kim M."/>
        </authorList>
    </citation>
    <scope>NUCLEOTIDE SEQUENCE</scope>
    <source>
        <strain evidence="1">BIUV-7</strain>
    </source>
</reference>